<accession>A0A6M3L6N7</accession>
<protein>
    <submittedName>
        <fullName evidence="2">Uncharacterized protein</fullName>
    </submittedName>
</protein>
<evidence type="ECO:0000313" key="1">
    <source>
        <dbReference type="EMBL" id="QJA74296.1"/>
    </source>
</evidence>
<name>A0A6M3L6N7_9ZZZZ</name>
<dbReference type="EMBL" id="MT142088">
    <property type="protein sequence ID" value="QJA74296.1"/>
    <property type="molecule type" value="Genomic_DNA"/>
</dbReference>
<sequence>MNEYEMTLYSGTQVSGEHQPVRKTTYIRGKLILVESLDPKPSLEVNNHSPDGFNWGFNGSGPAQLALALLLDVSGDPDLSARHHLAFKFAFVAAWQTSWVLSGDDIRRWLARQEITEEVGR</sequence>
<dbReference type="EMBL" id="MT142922">
    <property type="protein sequence ID" value="QJA90577.1"/>
    <property type="molecule type" value="Genomic_DNA"/>
</dbReference>
<evidence type="ECO:0000313" key="2">
    <source>
        <dbReference type="EMBL" id="QJA90577.1"/>
    </source>
</evidence>
<reference evidence="2" key="1">
    <citation type="submission" date="2020-03" db="EMBL/GenBank/DDBJ databases">
        <title>The deep terrestrial virosphere.</title>
        <authorList>
            <person name="Holmfeldt K."/>
            <person name="Nilsson E."/>
            <person name="Simone D."/>
            <person name="Lopez-Fernandez M."/>
            <person name="Wu X."/>
            <person name="de Brujin I."/>
            <person name="Lundin D."/>
            <person name="Andersson A."/>
            <person name="Bertilsson S."/>
            <person name="Dopson M."/>
        </authorList>
    </citation>
    <scope>NUCLEOTIDE SEQUENCE</scope>
    <source>
        <strain evidence="1">MM415A02063</strain>
        <strain evidence="2">MM415B02351</strain>
    </source>
</reference>
<dbReference type="AlphaFoldDB" id="A0A6M3L6N7"/>
<proteinExistence type="predicted"/>
<organism evidence="2">
    <name type="scientific">viral metagenome</name>
    <dbReference type="NCBI Taxonomy" id="1070528"/>
    <lineage>
        <taxon>unclassified sequences</taxon>
        <taxon>metagenomes</taxon>
        <taxon>organismal metagenomes</taxon>
    </lineage>
</organism>
<gene>
    <name evidence="1" type="ORF">MM415A02063_0007</name>
    <name evidence="2" type="ORF">MM415B02351_0013</name>
</gene>
<dbReference type="InterPro" id="IPR046164">
    <property type="entry name" value="DUF6166"/>
</dbReference>
<dbReference type="Pfam" id="PF19663">
    <property type="entry name" value="DUF6166"/>
    <property type="match status" value="1"/>
</dbReference>